<keyword evidence="1" id="KW-0732">Signal</keyword>
<dbReference type="SMART" id="SM00638">
    <property type="entry name" value="LPD_N"/>
    <property type="match status" value="1"/>
</dbReference>
<name>A0A833VVN5_9HYME</name>
<dbReference type="EMBL" id="WNWW01000790">
    <property type="protein sequence ID" value="KAF3422009.1"/>
    <property type="molecule type" value="Genomic_DNA"/>
</dbReference>
<dbReference type="InterPro" id="IPR015819">
    <property type="entry name" value="Lipid_transp_b-sht_shell"/>
</dbReference>
<reference evidence="4" key="1">
    <citation type="submission" date="2019-11" db="EMBL/GenBank/DDBJ databases">
        <title>The nuclear and mitochondrial genomes of Frieseomelitta varia - a highly eusocial stingless bee (Meliponini) with a permanently sterile worker caste.</title>
        <authorList>
            <person name="Freitas F.C.P."/>
            <person name="Lourenco A.P."/>
            <person name="Nunes F.M.F."/>
            <person name="Paschoal A.R."/>
            <person name="Abreu F.C.P."/>
            <person name="Barbin F.O."/>
            <person name="Bataglia L."/>
            <person name="Cardoso-Junior C.A.M."/>
            <person name="Cervoni M.S."/>
            <person name="Silva S.R."/>
            <person name="Dalarmi F."/>
            <person name="Del Lama M.A."/>
            <person name="Depintor T.S."/>
            <person name="Ferreira K.M."/>
            <person name="Goria P.S."/>
            <person name="Jaskot M.C."/>
            <person name="Lago D.C."/>
            <person name="Luna-Lucena D."/>
            <person name="Moda L.M."/>
            <person name="Nascimento L."/>
            <person name="Pedrino M."/>
            <person name="Rabico F.O."/>
            <person name="Sanches F.C."/>
            <person name="Santos D.E."/>
            <person name="Santos C.G."/>
            <person name="Vieira J."/>
            <person name="Lopes T.F."/>
            <person name="Barchuk A.R."/>
            <person name="Hartfelder K."/>
            <person name="Simoes Z.L.P."/>
            <person name="Bitondi M.M.G."/>
            <person name="Pinheiro D.G."/>
        </authorList>
    </citation>
    <scope>NUCLEOTIDE SEQUENCE</scope>
    <source>
        <strain evidence="4">USP_RPSP 00005682</strain>
        <tissue evidence="4">Whole individual</tissue>
    </source>
</reference>
<dbReference type="InterPro" id="IPR015816">
    <property type="entry name" value="Vitellinogen_b-sht_N"/>
</dbReference>
<accession>A0A833VVN5</accession>
<evidence type="ECO:0000256" key="1">
    <source>
        <dbReference type="ARBA" id="ARBA00022729"/>
    </source>
</evidence>
<dbReference type="InterPro" id="IPR050733">
    <property type="entry name" value="Vitellogenin/Apolipophorin"/>
</dbReference>
<proteinExistence type="predicted"/>
<gene>
    <name evidence="4" type="ORF">E2986_02840</name>
</gene>
<evidence type="ECO:0000313" key="4">
    <source>
        <dbReference type="EMBL" id="KAF3422009.1"/>
    </source>
</evidence>
<dbReference type="InterPro" id="IPR001747">
    <property type="entry name" value="Vitellogenin_N"/>
</dbReference>
<evidence type="ECO:0000259" key="3">
    <source>
        <dbReference type="PROSITE" id="PS51211"/>
    </source>
</evidence>
<dbReference type="PANTHER" id="PTHR23345:SF33">
    <property type="entry name" value="CROSSVEINLESS D"/>
    <property type="match status" value="1"/>
</dbReference>
<evidence type="ECO:0000256" key="2">
    <source>
        <dbReference type="PROSITE-ProRule" id="PRU00557"/>
    </source>
</evidence>
<organism evidence="4 5">
    <name type="scientific">Frieseomelitta varia</name>
    <dbReference type="NCBI Taxonomy" id="561572"/>
    <lineage>
        <taxon>Eukaryota</taxon>
        <taxon>Metazoa</taxon>
        <taxon>Ecdysozoa</taxon>
        <taxon>Arthropoda</taxon>
        <taxon>Hexapoda</taxon>
        <taxon>Insecta</taxon>
        <taxon>Pterygota</taxon>
        <taxon>Neoptera</taxon>
        <taxon>Endopterygota</taxon>
        <taxon>Hymenoptera</taxon>
        <taxon>Apocrita</taxon>
        <taxon>Aculeata</taxon>
        <taxon>Apoidea</taxon>
        <taxon>Anthophila</taxon>
        <taxon>Apidae</taxon>
        <taxon>Frieseomelitta</taxon>
    </lineage>
</organism>
<dbReference type="Pfam" id="PF01347">
    <property type="entry name" value="Vitellogenin_N"/>
    <property type="match status" value="1"/>
</dbReference>
<protein>
    <recommendedName>
        <fullName evidence="3">Vitellogenin domain-containing protein</fullName>
    </recommendedName>
</protein>
<dbReference type="PROSITE" id="PS51211">
    <property type="entry name" value="VITELLOGENIN"/>
    <property type="match status" value="1"/>
</dbReference>
<comment type="caution">
    <text evidence="4">The sequence shown here is derived from an EMBL/GenBank/DDBJ whole genome shotgun (WGS) entry which is preliminary data.</text>
</comment>
<dbReference type="PANTHER" id="PTHR23345">
    <property type="entry name" value="VITELLOGENIN-RELATED"/>
    <property type="match status" value="1"/>
</dbReference>
<keyword evidence="5" id="KW-1185">Reference proteome</keyword>
<dbReference type="Gene3D" id="2.30.230.10">
    <property type="entry name" value="Lipovitellin, beta-sheet shell regions, chain A"/>
    <property type="match status" value="1"/>
</dbReference>
<dbReference type="AlphaFoldDB" id="A0A833VVN5"/>
<evidence type="ECO:0000313" key="5">
    <source>
        <dbReference type="Proteomes" id="UP000655588"/>
    </source>
</evidence>
<feature type="domain" description="Vitellogenin" evidence="3">
    <location>
        <begin position="45"/>
        <end position="678"/>
    </location>
</feature>
<dbReference type="Proteomes" id="UP000655588">
    <property type="component" value="Unassembled WGS sequence"/>
</dbReference>
<dbReference type="InterPro" id="IPR011030">
    <property type="entry name" value="Lipovitellin_superhlx_dom"/>
</dbReference>
<dbReference type="GO" id="GO:0005319">
    <property type="term" value="F:lipid transporter activity"/>
    <property type="evidence" value="ECO:0007669"/>
    <property type="project" value="InterPro"/>
</dbReference>
<dbReference type="SUPFAM" id="SSF56968">
    <property type="entry name" value="Lipovitellin-phosvitin complex, beta-sheet shell regions"/>
    <property type="match status" value="1"/>
</dbReference>
<comment type="caution">
    <text evidence="2">Lacks conserved residue(s) required for the propagation of feature annotation.</text>
</comment>
<dbReference type="Gene3D" id="1.25.10.20">
    <property type="entry name" value="Vitellinogen, superhelical"/>
    <property type="match status" value="1"/>
</dbReference>
<dbReference type="SUPFAM" id="SSF48431">
    <property type="entry name" value="Lipovitellin-phosvitin complex, superhelical domain"/>
    <property type="match status" value="1"/>
</dbReference>
<sequence>MFHACINLKCLFTDVNYIQILMHKLKEIIFLFFLFCNSHVTNSIFQSGKEYVYSYNALSSSGVLLPSGASSSWGFNGKLKIQAEQDIATMQLESLKMTIWNGKIQEQGKNQDIPEDVTDLLKPFQIIYRNGLIENFTTEAISPWSVNIKRSIAGILQLDLSNLEKETAFHSTEKNHYGQCNIEYVVNPEQKNEWLIRKFFDPRTCIGHPHYTWSNVPNMLCPNGDQNPILKSSERLYKTKVNGSLNEILFVNASGGIYIQPFQNFGEAHFHFTRQIFKLISVKETVDKISIKDLYFKVLQHELPEVDLTQGRGIFDKNTVFTSIGTLLDRLSLRLENPGLDIETNNLHNTTITVLLYYLGMLDVIDLRNAYTKISGTSYKEETVRNMFLEALPQVGTKEAALFILELIQDKKVSDMSAIQLLTQLPFHIRKPDIQLLINLQTFLNLPEKVSVEVQNTAILTYGTLIYKTCLLYCPYEMLDDYVRLYLDKFTENREYEKKMIWLEGLANIQLGRVVEFLEPIASGNNAESRHFRVLAAWASLSTAPLRPDVIYRVYYPILINRTEHLEMRVAALTLLIVSSPTPSRLISLYWYMQSESSQHLYNYFYTILKSIQRTTHPCYIHIGTIAAQFTRVLRPTTNPYLITGNYLFDYQDTYRKFGAMIHGIVIANPLTNIPEVLYVTINTYGNGINMNHVSLYIKAEGLLHSLSTHLDGPTQVKDILKQFKLDQKQNGPVHLEVIARIQEKTVLCLHLNETNIIKGFKCEFINDHF</sequence>